<dbReference type="Proteomes" id="UP001159364">
    <property type="component" value="Linkage Group LG05"/>
</dbReference>
<dbReference type="InterPro" id="IPR001005">
    <property type="entry name" value="SANT/Myb"/>
</dbReference>
<dbReference type="InterPro" id="IPR044822">
    <property type="entry name" value="Myb_DNA-bind_4"/>
</dbReference>
<dbReference type="PROSITE" id="PS50090">
    <property type="entry name" value="MYB_LIKE"/>
    <property type="match status" value="1"/>
</dbReference>
<feature type="region of interest" description="Disordered" evidence="1">
    <location>
        <begin position="247"/>
        <end position="302"/>
    </location>
</feature>
<dbReference type="PANTHER" id="PTHR33492">
    <property type="entry name" value="OSJNBA0043A12.37 PROTEIN-RELATED"/>
    <property type="match status" value="1"/>
</dbReference>
<comment type="caution">
    <text evidence="3">The sequence shown here is derived from an EMBL/GenBank/DDBJ whole genome shotgun (WGS) entry which is preliminary data.</text>
</comment>
<dbReference type="Gene3D" id="1.10.10.60">
    <property type="entry name" value="Homeodomain-like"/>
    <property type="match status" value="1"/>
</dbReference>
<gene>
    <name evidence="3" type="ORF">K2173_020424</name>
</gene>
<protein>
    <recommendedName>
        <fullName evidence="2">Myb-like domain-containing protein</fullName>
    </recommendedName>
</protein>
<evidence type="ECO:0000256" key="1">
    <source>
        <dbReference type="SAM" id="MobiDB-lite"/>
    </source>
</evidence>
<proteinExistence type="predicted"/>
<keyword evidence="4" id="KW-1185">Reference proteome</keyword>
<feature type="compositionally biased region" description="Basic and acidic residues" evidence="1">
    <location>
        <begin position="28"/>
        <end position="40"/>
    </location>
</feature>
<dbReference type="Pfam" id="PF13837">
    <property type="entry name" value="Myb_DNA-bind_4"/>
    <property type="match status" value="1"/>
</dbReference>
<feature type="region of interest" description="Disordered" evidence="1">
    <location>
        <begin position="12"/>
        <end position="51"/>
    </location>
</feature>
<accession>A0AAV8TI56</accession>
<name>A0AAV8TI56_9ROSI</name>
<dbReference type="PANTHER" id="PTHR33492:SF4">
    <property type="entry name" value="OS02G0174300 PROTEIN"/>
    <property type="match status" value="1"/>
</dbReference>
<dbReference type="AlphaFoldDB" id="A0AAV8TI56"/>
<feature type="compositionally biased region" description="Polar residues" evidence="1">
    <location>
        <begin position="16"/>
        <end position="27"/>
    </location>
</feature>
<reference evidence="3 4" key="1">
    <citation type="submission" date="2021-09" db="EMBL/GenBank/DDBJ databases">
        <title>Genomic insights and catalytic innovation underlie evolution of tropane alkaloids biosynthesis.</title>
        <authorList>
            <person name="Wang Y.-J."/>
            <person name="Tian T."/>
            <person name="Huang J.-P."/>
            <person name="Huang S.-X."/>
        </authorList>
    </citation>
    <scope>NUCLEOTIDE SEQUENCE [LARGE SCALE GENOMIC DNA]</scope>
    <source>
        <strain evidence="3">KIB-2018</strain>
        <tissue evidence="3">Leaf</tissue>
    </source>
</reference>
<organism evidence="3 4">
    <name type="scientific">Erythroxylum novogranatense</name>
    <dbReference type="NCBI Taxonomy" id="1862640"/>
    <lineage>
        <taxon>Eukaryota</taxon>
        <taxon>Viridiplantae</taxon>
        <taxon>Streptophyta</taxon>
        <taxon>Embryophyta</taxon>
        <taxon>Tracheophyta</taxon>
        <taxon>Spermatophyta</taxon>
        <taxon>Magnoliopsida</taxon>
        <taxon>eudicotyledons</taxon>
        <taxon>Gunneridae</taxon>
        <taxon>Pentapetalae</taxon>
        <taxon>rosids</taxon>
        <taxon>fabids</taxon>
        <taxon>Malpighiales</taxon>
        <taxon>Erythroxylaceae</taxon>
        <taxon>Erythroxylum</taxon>
    </lineage>
</organism>
<sequence>MSSIWFKEMQEMEPNTDMQITQTPTKNETLRRDVIQDDGNRPSGRRTRSQVAPEWTTKEAMVLVNEIATVERDCLKVLSSYQKWKIVVGNCTAMEVRRTLHQCRRKWNSLLAEYSQISQWELSKSKTYSFWGLETESRREFGLPEGFDLELFRAMDEYVKGKKDHGDTDPDTDPEAEADFLDVISKLGSKRHKRESAPSEIHKEEIQECFKTGEPLSIDTEEETQGIDLEVVPQSLSVNEKVLAINAGEEPQESRVEQGPEKCCGKESSQKVDKEESSQKRLMEEKPRSTETPKRQIRSAEEKEQLVVEKLRHNAELIHAIVNGNLPETLNFGAADQSNTEDFHTKLVRRQGDKLITCLREIVNIIKQYPHLVKDATRE</sequence>
<feature type="domain" description="Myb-like" evidence="2">
    <location>
        <begin position="55"/>
        <end position="111"/>
    </location>
</feature>
<evidence type="ECO:0000313" key="4">
    <source>
        <dbReference type="Proteomes" id="UP001159364"/>
    </source>
</evidence>
<dbReference type="EMBL" id="JAIWQS010000005">
    <property type="protein sequence ID" value="KAJ8765908.1"/>
    <property type="molecule type" value="Genomic_DNA"/>
</dbReference>
<evidence type="ECO:0000259" key="2">
    <source>
        <dbReference type="PROSITE" id="PS50090"/>
    </source>
</evidence>
<evidence type="ECO:0000313" key="3">
    <source>
        <dbReference type="EMBL" id="KAJ8765908.1"/>
    </source>
</evidence>
<feature type="compositionally biased region" description="Basic and acidic residues" evidence="1">
    <location>
        <begin position="252"/>
        <end position="302"/>
    </location>
</feature>